<keyword evidence="15" id="KW-1185">Reference proteome</keyword>
<keyword evidence="8" id="KW-0378">Hydrolase</keyword>
<dbReference type="PANTHER" id="PTHR31120:SF6">
    <property type="entry name" value="METALLOPROTEASE TIKI HOMOLOG"/>
    <property type="match status" value="1"/>
</dbReference>
<evidence type="ECO:0000256" key="6">
    <source>
        <dbReference type="ARBA" id="ARBA00022723"/>
    </source>
</evidence>
<dbReference type="GO" id="GO:0004222">
    <property type="term" value="F:metalloendopeptidase activity"/>
    <property type="evidence" value="ECO:0007669"/>
    <property type="project" value="TreeGrafter"/>
</dbReference>
<dbReference type="CDD" id="cd14789">
    <property type="entry name" value="Tiki"/>
    <property type="match status" value="1"/>
</dbReference>
<keyword evidence="12" id="KW-0325">Glycoprotein</keyword>
<name>A0A512RDK6_9BACT</name>
<protein>
    <recommendedName>
        <fullName evidence="16">TraB/GumN family protein</fullName>
    </recommendedName>
</protein>
<dbReference type="GO" id="GO:0006508">
    <property type="term" value="P:proteolysis"/>
    <property type="evidence" value="ECO:0007669"/>
    <property type="project" value="UniProtKB-KW"/>
</dbReference>
<evidence type="ECO:0000256" key="3">
    <source>
        <dbReference type="ARBA" id="ARBA00004479"/>
    </source>
</evidence>
<evidence type="ECO:0000313" key="14">
    <source>
        <dbReference type="EMBL" id="GEP93780.1"/>
    </source>
</evidence>
<gene>
    <name evidence="14" type="ORF">CCY01nite_00400</name>
</gene>
<evidence type="ECO:0000256" key="9">
    <source>
        <dbReference type="ARBA" id="ARBA00022989"/>
    </source>
</evidence>
<comment type="caution">
    <text evidence="14">The sequence shown here is derived from an EMBL/GenBank/DDBJ whole genome shotgun (WGS) entry which is preliminary data.</text>
</comment>
<dbReference type="GO" id="GO:0046872">
    <property type="term" value="F:metal ion binding"/>
    <property type="evidence" value="ECO:0007669"/>
    <property type="project" value="UniProtKB-KW"/>
</dbReference>
<keyword evidence="11" id="KW-0472">Membrane</keyword>
<proteinExistence type="predicted"/>
<reference evidence="14 15" key="1">
    <citation type="submission" date="2019-07" db="EMBL/GenBank/DDBJ databases">
        <title>Whole genome shotgun sequence of Chitinophaga cymbidii NBRC 109752.</title>
        <authorList>
            <person name="Hosoyama A."/>
            <person name="Uohara A."/>
            <person name="Ohji S."/>
            <person name="Ichikawa N."/>
        </authorList>
    </citation>
    <scope>NUCLEOTIDE SEQUENCE [LARGE SCALE GENOMIC DNA]</scope>
    <source>
        <strain evidence="14 15">NBRC 109752</strain>
    </source>
</reference>
<sequence length="1202" mass="137700">MNYLQRSVLTCLLLSASTLGAGQTKPTAKKQYQGLLWEISGNGLQKPSYLFGTMHVSSKLAFHLSDSFYHCIRKADIVALETDPQQLQEDFSKSSMLRLSSRYMTDMSAGMMTKDAFTIGSYSDLLRTGLTYRPEMINHLLYRSFAAQEDFEEDTFLDMYIYQVGKKMGKRATGVENFAESERLMLEAYRDAANDKKNKRPERIENAGEKLNDAYRRGDLDMLDSLSNNQFSSPAFLEKFLYKRNENMFRSIDSIIRKDALFAGVGAAHLPGDRGLINMLRKAGYKVRPIAMTNRDSEQKEQIEKIKAPVVFFPYTSADGWISAELPGKLYNFSSLTMLNQLQYADLANGAYYLVSRIRTNALSLGQSEQDVYAKVDSLLYENIPGRIITRKSITNNGYKGFDILNRTRRGDLQRYNIFITPFEVMIFKISGTGDYVEGAEASRFLSSIRLQPLASAAWTNYRAPDNSFSVRVPHTPVSGSNFSLRSLSKRQEYEAVDRQNGNSFLVIRKAIPDYEILEEDTTDISFVEESFQQSPFIKQQKSRQFIRYKGHPCLEIVNQNNDNSYTQTRILLQGPQYFILSARYRHDKKAVQEFFNSFTPGNPDYKAFHPYTDTSLYFLVNTAVKPNDDDALVEAMSGGRQEQEDYLYQTRSKVFRSDTTGEEVKVSFEKFSKYYSTKDSAEFWQNQEEDLTNDGDYVIASRSFERLPGWESLLLKMRDTNSSRNMLAKVIVRGGAQYTLQAVIDEVNGPSSFITTFFDSFRPADTLFGRSIYISKGDALIADFHSQDSTTRAQARKSIGRANYRNEHAPALINLIRGWNTSEKNYLEIKRDLIRELGYIQHPAILPFLRNAYVAANDTASLQHIILFSIAKQQTSEGHALLKELVMQEIPIFSDHNSLSSITSVLEDSLQLAATLFPDLLKLTALTDYKDPVYGLLAELVDSNAIRPAVYEPYINQIAFDARVAVQKELAGEQNRMDKDDDDINPGGSRLYENTSLQEFAVLLFPYRRQHKNAERFFARYEASNNPLQQIPLAQLYLRHQWPVSDSILLSVATQEKYRIHLWQALTDINRLDKFPSAWKQQEAIAKSVLYDAVPYDIRLDSVVLLSKQHTTHRFKKGIVYLYKFRQKEDDAWYLGISGMQPDDEKQSSGNQSLTQFTNIRYTKDKTTAEQFNKVLRQVKYKNRYGWDDDQLLHPFRAGGY</sequence>
<evidence type="ECO:0000256" key="5">
    <source>
        <dbReference type="ARBA" id="ARBA00022692"/>
    </source>
</evidence>
<dbReference type="PANTHER" id="PTHR31120">
    <property type="entry name" value="METALLOPROTEASE TIKI"/>
    <property type="match status" value="1"/>
</dbReference>
<evidence type="ECO:0000313" key="15">
    <source>
        <dbReference type="Proteomes" id="UP000321436"/>
    </source>
</evidence>
<dbReference type="AlphaFoldDB" id="A0A512RDK6"/>
<evidence type="ECO:0000256" key="11">
    <source>
        <dbReference type="ARBA" id="ARBA00023136"/>
    </source>
</evidence>
<dbReference type="GO" id="GO:0030178">
    <property type="term" value="P:negative regulation of Wnt signaling pathway"/>
    <property type="evidence" value="ECO:0007669"/>
    <property type="project" value="InterPro"/>
</dbReference>
<evidence type="ECO:0000256" key="10">
    <source>
        <dbReference type="ARBA" id="ARBA00023049"/>
    </source>
</evidence>
<evidence type="ECO:0008006" key="16">
    <source>
        <dbReference type="Google" id="ProtNLM"/>
    </source>
</evidence>
<comment type="subcellular location">
    <subcellularLocation>
        <location evidence="3">Membrane</location>
        <topology evidence="3">Single-pass type I membrane protein</topology>
    </subcellularLocation>
</comment>
<dbReference type="GO" id="GO:0016020">
    <property type="term" value="C:membrane"/>
    <property type="evidence" value="ECO:0007669"/>
    <property type="project" value="UniProtKB-SubCell"/>
</dbReference>
<dbReference type="InterPro" id="IPR002816">
    <property type="entry name" value="TraB/PrgY/GumN_fam"/>
</dbReference>
<feature type="chain" id="PRO_5022183240" description="TraB/GumN family protein" evidence="13">
    <location>
        <begin position="22"/>
        <end position="1202"/>
    </location>
</feature>
<keyword evidence="5" id="KW-0812">Transmembrane</keyword>
<dbReference type="RefSeq" id="WP_146857292.1">
    <property type="nucleotide sequence ID" value="NZ_BKAU01000001.1"/>
</dbReference>
<feature type="signal peptide" evidence="13">
    <location>
        <begin position="1"/>
        <end position="21"/>
    </location>
</feature>
<keyword evidence="10" id="KW-0482">Metalloprotease</keyword>
<organism evidence="14 15">
    <name type="scientific">Chitinophaga cymbidii</name>
    <dbReference type="NCBI Taxonomy" id="1096750"/>
    <lineage>
        <taxon>Bacteria</taxon>
        <taxon>Pseudomonadati</taxon>
        <taxon>Bacteroidota</taxon>
        <taxon>Chitinophagia</taxon>
        <taxon>Chitinophagales</taxon>
        <taxon>Chitinophagaceae</taxon>
        <taxon>Chitinophaga</taxon>
    </lineage>
</organism>
<keyword evidence="7 13" id="KW-0732">Signal</keyword>
<dbReference type="Pfam" id="PF01963">
    <property type="entry name" value="TraB_PrgY_gumN"/>
    <property type="match status" value="1"/>
</dbReference>
<evidence type="ECO:0000256" key="8">
    <source>
        <dbReference type="ARBA" id="ARBA00022801"/>
    </source>
</evidence>
<evidence type="ECO:0000256" key="4">
    <source>
        <dbReference type="ARBA" id="ARBA00022670"/>
    </source>
</evidence>
<evidence type="ECO:0000256" key="13">
    <source>
        <dbReference type="SAM" id="SignalP"/>
    </source>
</evidence>
<evidence type="ECO:0000256" key="1">
    <source>
        <dbReference type="ARBA" id="ARBA00001936"/>
    </source>
</evidence>
<dbReference type="Proteomes" id="UP000321436">
    <property type="component" value="Unassembled WGS sequence"/>
</dbReference>
<evidence type="ECO:0000256" key="7">
    <source>
        <dbReference type="ARBA" id="ARBA00022729"/>
    </source>
</evidence>
<keyword evidence="6" id="KW-0479">Metal-binding</keyword>
<dbReference type="EMBL" id="BKAU01000001">
    <property type="protein sequence ID" value="GEP93780.1"/>
    <property type="molecule type" value="Genomic_DNA"/>
</dbReference>
<comment type="cofactor">
    <cofactor evidence="1">
        <name>Mn(2+)</name>
        <dbReference type="ChEBI" id="CHEBI:29035"/>
    </cofactor>
</comment>
<accession>A0A512RDK6</accession>
<comment type="cofactor">
    <cofactor evidence="2">
        <name>Co(2+)</name>
        <dbReference type="ChEBI" id="CHEBI:48828"/>
    </cofactor>
</comment>
<keyword evidence="9" id="KW-1133">Transmembrane helix</keyword>
<keyword evidence="4" id="KW-0645">Protease</keyword>
<dbReference type="OrthoDB" id="9798714at2"/>
<dbReference type="InterPro" id="IPR040230">
    <property type="entry name" value="TIKI1/2-like"/>
</dbReference>
<evidence type="ECO:0000256" key="2">
    <source>
        <dbReference type="ARBA" id="ARBA00001941"/>
    </source>
</evidence>
<evidence type="ECO:0000256" key="12">
    <source>
        <dbReference type="ARBA" id="ARBA00023180"/>
    </source>
</evidence>